<name>A0A2T0JIV4_9ACTN</name>
<dbReference type="OrthoDB" id="1780383at2"/>
<keyword evidence="2" id="KW-1185">Reference proteome</keyword>
<evidence type="ECO:0000313" key="2">
    <source>
        <dbReference type="Proteomes" id="UP000239415"/>
    </source>
</evidence>
<proteinExistence type="predicted"/>
<comment type="caution">
    <text evidence="1">The sequence shown here is derived from an EMBL/GenBank/DDBJ whole genome shotgun (WGS) entry which is preliminary data.</text>
</comment>
<protein>
    <submittedName>
        <fullName evidence="1">SPP1 Gp6-like portal protein</fullName>
    </submittedName>
</protein>
<accession>A0A2T0JIV4</accession>
<dbReference type="EMBL" id="PVMZ01000042">
    <property type="protein sequence ID" value="PRX07372.1"/>
    <property type="molecule type" value="Genomic_DNA"/>
</dbReference>
<sequence>MVLTVEAALQWTDRLHREIAGRRPAVARADEYYRGVQRLRFASDKWAEYNAARYKDFSDNWCAPVANSPNERLRVDGFKLDDDPTQSDDEKILWRDWQSNDMDAQSSQGFLGSLIAGRSYVLVWGDERDEPIATWERADQVTIAYDVERPGRATAALKTWHDDTTEFATLYTPDEVWKWERPWLGSSGHGGPLPLRAEAFFTTSAGLLVPASDSLGWKERRNTGDDKWPLPNPMGVVPMVEMPNRPMLGSDPLSDIAGTMAMQDAINLLWAYLFNAADAASMPARVVMGQEPPSIPILDENGQVVGKQTVDIRKLAEDRILWLTGQNTKIDQWDAAKLDVFTGVIETAVTHIAAQTRTPPHYLVLGKGMVNVNADGMRAAETGLVKKVEEEQLFFSPGVRGINQRFALVRGKKPLADRCRFGDVKWRDAENHSEAQRVDALQKLGALGFPFAWIAERYGLSPTEVERVLAMRDTERQQDPLAEIVRNGGLPALPAGPPGEE</sequence>
<dbReference type="InterPro" id="IPR021145">
    <property type="entry name" value="Portal_protein_SPP1_Gp6-like"/>
</dbReference>
<gene>
    <name evidence="1" type="ORF">CLV67_14247</name>
</gene>
<dbReference type="Pfam" id="PF05133">
    <property type="entry name" value="SPP1_portal"/>
    <property type="match status" value="1"/>
</dbReference>
<reference evidence="1 2" key="1">
    <citation type="submission" date="2018-03" db="EMBL/GenBank/DDBJ databases">
        <title>Genomic Encyclopedia of Archaeal and Bacterial Type Strains, Phase II (KMG-II): from individual species to whole genera.</title>
        <authorList>
            <person name="Goeker M."/>
        </authorList>
    </citation>
    <scope>NUCLEOTIDE SEQUENCE [LARGE SCALE GENOMIC DNA]</scope>
    <source>
        <strain evidence="1 2">DSM 43146</strain>
    </source>
</reference>
<dbReference type="Proteomes" id="UP000239415">
    <property type="component" value="Unassembled WGS sequence"/>
</dbReference>
<organism evidence="1 2">
    <name type="scientific">Actinoplanes italicus</name>
    <dbReference type="NCBI Taxonomy" id="113567"/>
    <lineage>
        <taxon>Bacteria</taxon>
        <taxon>Bacillati</taxon>
        <taxon>Actinomycetota</taxon>
        <taxon>Actinomycetes</taxon>
        <taxon>Micromonosporales</taxon>
        <taxon>Micromonosporaceae</taxon>
        <taxon>Actinoplanes</taxon>
    </lineage>
</organism>
<evidence type="ECO:0000313" key="1">
    <source>
        <dbReference type="EMBL" id="PRX07372.1"/>
    </source>
</evidence>
<dbReference type="RefSeq" id="WP_106330938.1">
    <property type="nucleotide sequence ID" value="NZ_BOMO01000163.1"/>
</dbReference>
<dbReference type="AlphaFoldDB" id="A0A2T0JIV4"/>